<sequence>MTYRHLGILTTRFTIINYTSYLNLSLLSFTFLDLW</sequence>
<proteinExistence type="predicted"/>
<name>A0A1X7UZ76_AMPQE</name>
<dbReference type="InParanoid" id="A0A1X7UZ76"/>
<accession>A0A1X7UZ76</accession>
<evidence type="ECO:0000313" key="2">
    <source>
        <dbReference type="EnsemblMetazoa" id="Aqu2.1.33280_001"/>
    </source>
</evidence>
<evidence type="ECO:0000256" key="1">
    <source>
        <dbReference type="SAM" id="Phobius"/>
    </source>
</evidence>
<dbReference type="EnsemblMetazoa" id="Aqu2.1.33280_001">
    <property type="protein sequence ID" value="Aqu2.1.33280_001"/>
    <property type="gene ID" value="Aqu2.1.33280"/>
</dbReference>
<keyword evidence="1" id="KW-1133">Transmembrane helix</keyword>
<reference evidence="2" key="1">
    <citation type="submission" date="2017-05" db="UniProtKB">
        <authorList>
            <consortium name="EnsemblMetazoa"/>
        </authorList>
    </citation>
    <scope>IDENTIFICATION</scope>
</reference>
<keyword evidence="1" id="KW-0812">Transmembrane</keyword>
<protein>
    <submittedName>
        <fullName evidence="2">Uncharacterized protein</fullName>
    </submittedName>
</protein>
<feature type="transmembrane region" description="Helical" evidence="1">
    <location>
        <begin position="12"/>
        <end position="32"/>
    </location>
</feature>
<organism evidence="2">
    <name type="scientific">Amphimedon queenslandica</name>
    <name type="common">Sponge</name>
    <dbReference type="NCBI Taxonomy" id="400682"/>
    <lineage>
        <taxon>Eukaryota</taxon>
        <taxon>Metazoa</taxon>
        <taxon>Porifera</taxon>
        <taxon>Demospongiae</taxon>
        <taxon>Heteroscleromorpha</taxon>
        <taxon>Haplosclerida</taxon>
        <taxon>Niphatidae</taxon>
        <taxon>Amphimedon</taxon>
    </lineage>
</organism>
<dbReference type="AlphaFoldDB" id="A0A1X7UZ76"/>
<keyword evidence="1" id="KW-0472">Membrane</keyword>